<proteinExistence type="inferred from homology"/>
<evidence type="ECO:0000313" key="7">
    <source>
        <dbReference type="Proteomes" id="UP001242480"/>
    </source>
</evidence>
<comment type="similarity">
    <text evidence="2">Belongs to the bacterial solute-binding protein 5 family.</text>
</comment>
<dbReference type="CDD" id="cd08503">
    <property type="entry name" value="PBP2_NikA_DppA_OppA_like_17"/>
    <property type="match status" value="1"/>
</dbReference>
<dbReference type="RefSeq" id="WP_307283873.1">
    <property type="nucleotide sequence ID" value="NZ_JAUSVX010000022.1"/>
</dbReference>
<comment type="caution">
    <text evidence="6">The sequence shown here is derived from an EMBL/GenBank/DDBJ whole genome shotgun (WGS) entry which is preliminary data.</text>
</comment>
<evidence type="ECO:0000256" key="3">
    <source>
        <dbReference type="ARBA" id="ARBA00022448"/>
    </source>
</evidence>
<dbReference type="PANTHER" id="PTHR30290:SF9">
    <property type="entry name" value="OLIGOPEPTIDE-BINDING PROTEIN APPA"/>
    <property type="match status" value="1"/>
</dbReference>
<evidence type="ECO:0000256" key="4">
    <source>
        <dbReference type="ARBA" id="ARBA00022729"/>
    </source>
</evidence>
<name>A0ABU0JJC0_9HYPH</name>
<keyword evidence="7" id="KW-1185">Reference proteome</keyword>
<evidence type="ECO:0000259" key="5">
    <source>
        <dbReference type="Pfam" id="PF00496"/>
    </source>
</evidence>
<dbReference type="PROSITE" id="PS51318">
    <property type="entry name" value="TAT"/>
    <property type="match status" value="1"/>
</dbReference>
<accession>A0ABU0JJC0</accession>
<comment type="subcellular location">
    <subcellularLocation>
        <location evidence="1">Periplasm</location>
    </subcellularLocation>
</comment>
<protein>
    <submittedName>
        <fullName evidence="6">Peptide/nickel transport system substrate-binding protein</fullName>
    </submittedName>
</protein>
<dbReference type="SUPFAM" id="SSF53850">
    <property type="entry name" value="Periplasmic binding protein-like II"/>
    <property type="match status" value="1"/>
</dbReference>
<dbReference type="Proteomes" id="UP001242480">
    <property type="component" value="Unassembled WGS sequence"/>
</dbReference>
<keyword evidence="4" id="KW-0732">Signal</keyword>
<dbReference type="Gene3D" id="3.40.190.10">
    <property type="entry name" value="Periplasmic binding protein-like II"/>
    <property type="match status" value="1"/>
</dbReference>
<dbReference type="Gene3D" id="3.10.105.10">
    <property type="entry name" value="Dipeptide-binding Protein, Domain 3"/>
    <property type="match status" value="1"/>
</dbReference>
<reference evidence="6 7" key="1">
    <citation type="submission" date="2023-07" db="EMBL/GenBank/DDBJ databases">
        <title>Genomic Encyclopedia of Type Strains, Phase IV (KMG-IV): sequencing the most valuable type-strain genomes for metagenomic binning, comparative biology and taxonomic classification.</title>
        <authorList>
            <person name="Goeker M."/>
        </authorList>
    </citation>
    <scope>NUCLEOTIDE SEQUENCE [LARGE SCALE GENOMIC DNA]</scope>
    <source>
        <strain evidence="6 7">DSM 19619</strain>
    </source>
</reference>
<evidence type="ECO:0000256" key="2">
    <source>
        <dbReference type="ARBA" id="ARBA00005695"/>
    </source>
</evidence>
<dbReference type="InterPro" id="IPR006311">
    <property type="entry name" value="TAT_signal"/>
</dbReference>
<dbReference type="PIRSF" id="PIRSF002741">
    <property type="entry name" value="MppA"/>
    <property type="match status" value="1"/>
</dbReference>
<dbReference type="EMBL" id="JAUSVX010000022">
    <property type="protein sequence ID" value="MDQ0474370.1"/>
    <property type="molecule type" value="Genomic_DNA"/>
</dbReference>
<keyword evidence="3" id="KW-0813">Transport</keyword>
<evidence type="ECO:0000313" key="6">
    <source>
        <dbReference type="EMBL" id="MDQ0474370.1"/>
    </source>
</evidence>
<dbReference type="PANTHER" id="PTHR30290">
    <property type="entry name" value="PERIPLASMIC BINDING COMPONENT OF ABC TRANSPORTER"/>
    <property type="match status" value="1"/>
</dbReference>
<dbReference type="Pfam" id="PF00496">
    <property type="entry name" value="SBP_bac_5"/>
    <property type="match status" value="1"/>
</dbReference>
<gene>
    <name evidence="6" type="ORF">QO011_007410</name>
</gene>
<dbReference type="InterPro" id="IPR030678">
    <property type="entry name" value="Peptide/Ni-bd"/>
</dbReference>
<evidence type="ECO:0000256" key="1">
    <source>
        <dbReference type="ARBA" id="ARBA00004418"/>
    </source>
</evidence>
<organism evidence="6 7">
    <name type="scientific">Labrys wisconsinensis</name>
    <dbReference type="NCBI Taxonomy" id="425677"/>
    <lineage>
        <taxon>Bacteria</taxon>
        <taxon>Pseudomonadati</taxon>
        <taxon>Pseudomonadota</taxon>
        <taxon>Alphaproteobacteria</taxon>
        <taxon>Hyphomicrobiales</taxon>
        <taxon>Xanthobacteraceae</taxon>
        <taxon>Labrys</taxon>
    </lineage>
</organism>
<dbReference type="InterPro" id="IPR000914">
    <property type="entry name" value="SBP_5_dom"/>
</dbReference>
<sequence>MTDIKEHSLLPGLKEQLGKGQMDRREFIRFAALLGVGASAAYAMAGLPSPALAADSLPFPPADPAAKAGGTLRVGQIVAKMEDPATYSWNEMSNQSRPIIEYMTMVGPDNIVRPMLIEAWEPSADLKTWTLHVRKGVMWHNGEELTADHIAWNIRRWTDSANGSSNLGLSTFGALAEATGDKDAKGKPVRKPARNGVEVVGSHTLRLNLSKPVLSVAEDCAEYPALIVHPSFKAPFSDHPIGTGPYTLAELKVGERCVLKRVAKTTDGKDFRYWGGDVYLDEIHFYNYEQDNQTAALASGSVDAIYELTVEQLELARSIDGAQILSVETAQTLCCRMQVDAKPFDDIRVRRAIVKAVDNAAVKALVFPEGGGVAYNFHVAPVHPDYFPLPELARDVEGAKQLLKEAGYEKGLDLTIDVGNTDGPWHQAVCEALRDQLKDVGINLAVNVMPTTKFWEVWDKTPFGATSWAHRPLGTMALAQAYRTGVPWNESHFSDPEFDKALSEAEATIDVAERKAKMEKVERILQDAAVMVEPLWRPVYNLASAKVHGYKPHPARQMQLTKVWMS</sequence>
<feature type="domain" description="Solute-binding protein family 5" evidence="5">
    <location>
        <begin position="112"/>
        <end position="468"/>
    </location>
</feature>
<dbReference type="InterPro" id="IPR039424">
    <property type="entry name" value="SBP_5"/>
</dbReference>